<reference evidence="5" key="1">
    <citation type="submission" date="2017-08" db="EMBL/GenBank/DDBJ databases">
        <authorList>
            <person name="Imhoff J.F."/>
            <person name="Rahn T."/>
            <person name="Kuenzel S."/>
            <person name="Neulinger S.C."/>
        </authorList>
    </citation>
    <scope>NUCLEOTIDE SEQUENCE</scope>
    <source>
        <strain evidence="5">DSM 11080</strain>
    </source>
</reference>
<keyword evidence="6" id="KW-1185">Reference proteome</keyword>
<dbReference type="InterPro" id="IPR006143">
    <property type="entry name" value="RND_pump_MFP"/>
</dbReference>
<evidence type="ECO:0000256" key="1">
    <source>
        <dbReference type="ARBA" id="ARBA00009477"/>
    </source>
</evidence>
<comment type="caution">
    <text evidence="5">The sequence shown here is derived from an EMBL/GenBank/DDBJ whole genome shotgun (WGS) entry which is preliminary data.</text>
</comment>
<dbReference type="InterPro" id="IPR058792">
    <property type="entry name" value="Beta-barrel_RND_2"/>
</dbReference>
<dbReference type="GO" id="GO:0015562">
    <property type="term" value="F:efflux transmembrane transporter activity"/>
    <property type="evidence" value="ECO:0007669"/>
    <property type="project" value="TreeGrafter"/>
</dbReference>
<keyword evidence="2" id="KW-0175">Coiled coil</keyword>
<evidence type="ECO:0008006" key="7">
    <source>
        <dbReference type="Google" id="ProtNLM"/>
    </source>
</evidence>
<sequence>MRLGVLLTAVFALASVGWPNGARSDGTEPTPVTLAEVRREAWRAEIELTGTLTAVRRSALSPEVEGRVVELRVDEGMEVEAGALLLRLDAKLAEIDRDAAAARLAEAEARERDAVRVRDELLRLKEGRHASATEIQAAIAQVEIAAAAVEAARAEVTRAEELHARHRLSAPFAGMIVAKRTEQGEWLQRDQAAFELIAMDRLRVRATLPQRDYARIAAGAPARIRFDAFPGAVFDGEVAAKIAAGDARSRIFPVLIDLPNPGHRLAPGMSARVRVAADRGTEQVLTVPRDAIVAEVGGARRVWRVEQVDGVATAQPLAVELGRSQDGRVEVLGSTLSPGDRVVLLGNEQLEPDERVAPQ</sequence>
<dbReference type="FunFam" id="2.40.30.170:FF:000010">
    <property type="entry name" value="Efflux RND transporter periplasmic adaptor subunit"/>
    <property type="match status" value="1"/>
</dbReference>
<dbReference type="PANTHER" id="PTHR30469">
    <property type="entry name" value="MULTIDRUG RESISTANCE PROTEIN MDTA"/>
    <property type="match status" value="1"/>
</dbReference>
<proteinExistence type="inferred from homology"/>
<dbReference type="Pfam" id="PF25954">
    <property type="entry name" value="Beta-barrel_RND_2"/>
    <property type="match status" value="1"/>
</dbReference>
<evidence type="ECO:0000313" key="5">
    <source>
        <dbReference type="EMBL" id="MBK1704455.1"/>
    </source>
</evidence>
<name>A0AAJ0U419_9GAMM</name>
<dbReference type="Pfam" id="PF25917">
    <property type="entry name" value="BSH_RND"/>
    <property type="match status" value="1"/>
</dbReference>
<evidence type="ECO:0000259" key="4">
    <source>
        <dbReference type="Pfam" id="PF25954"/>
    </source>
</evidence>
<gene>
    <name evidence="5" type="ORF">CKO40_07870</name>
</gene>
<evidence type="ECO:0000313" key="6">
    <source>
        <dbReference type="Proteomes" id="UP001296776"/>
    </source>
</evidence>
<dbReference type="Gene3D" id="2.40.420.20">
    <property type="match status" value="1"/>
</dbReference>
<dbReference type="PANTHER" id="PTHR30469:SF15">
    <property type="entry name" value="HLYD FAMILY OF SECRETION PROTEINS"/>
    <property type="match status" value="1"/>
</dbReference>
<feature type="coiled-coil region" evidence="2">
    <location>
        <begin position="135"/>
        <end position="162"/>
    </location>
</feature>
<dbReference type="GO" id="GO:1990281">
    <property type="term" value="C:efflux pump complex"/>
    <property type="evidence" value="ECO:0007669"/>
    <property type="project" value="TreeGrafter"/>
</dbReference>
<dbReference type="SUPFAM" id="SSF111369">
    <property type="entry name" value="HlyD-like secretion proteins"/>
    <property type="match status" value="1"/>
</dbReference>
<organism evidence="5 6">
    <name type="scientific">Halochromatium glycolicum</name>
    <dbReference type="NCBI Taxonomy" id="85075"/>
    <lineage>
        <taxon>Bacteria</taxon>
        <taxon>Pseudomonadati</taxon>
        <taxon>Pseudomonadota</taxon>
        <taxon>Gammaproteobacteria</taxon>
        <taxon>Chromatiales</taxon>
        <taxon>Chromatiaceae</taxon>
        <taxon>Halochromatium</taxon>
    </lineage>
</organism>
<evidence type="ECO:0000259" key="3">
    <source>
        <dbReference type="Pfam" id="PF25917"/>
    </source>
</evidence>
<protein>
    <recommendedName>
        <fullName evidence="7">RND family efflux transporter, MFP subunit</fullName>
    </recommendedName>
</protein>
<feature type="domain" description="CusB-like beta-barrel" evidence="4">
    <location>
        <begin position="204"/>
        <end position="277"/>
    </location>
</feature>
<accession>A0AAJ0U419</accession>
<evidence type="ECO:0000256" key="2">
    <source>
        <dbReference type="SAM" id="Coils"/>
    </source>
</evidence>
<dbReference type="Gene3D" id="1.10.287.470">
    <property type="entry name" value="Helix hairpin bin"/>
    <property type="match status" value="1"/>
</dbReference>
<dbReference type="Proteomes" id="UP001296776">
    <property type="component" value="Unassembled WGS sequence"/>
</dbReference>
<dbReference type="Gene3D" id="2.40.50.100">
    <property type="match status" value="1"/>
</dbReference>
<comment type="similarity">
    <text evidence="1">Belongs to the membrane fusion protein (MFP) (TC 8.A.1) family.</text>
</comment>
<feature type="domain" description="Multidrug resistance protein MdtA-like barrel-sandwich hybrid" evidence="3">
    <location>
        <begin position="60"/>
        <end position="195"/>
    </location>
</feature>
<dbReference type="EMBL" id="NRSJ01000010">
    <property type="protein sequence ID" value="MBK1704455.1"/>
    <property type="molecule type" value="Genomic_DNA"/>
</dbReference>
<dbReference type="NCBIfam" id="TIGR01730">
    <property type="entry name" value="RND_mfp"/>
    <property type="match status" value="1"/>
</dbReference>
<dbReference type="InterPro" id="IPR058625">
    <property type="entry name" value="MdtA-like_BSH"/>
</dbReference>
<dbReference type="Gene3D" id="2.40.30.170">
    <property type="match status" value="1"/>
</dbReference>
<dbReference type="RefSeq" id="WP_200345656.1">
    <property type="nucleotide sequence ID" value="NZ_NRSJ01000010.1"/>
</dbReference>
<dbReference type="AlphaFoldDB" id="A0AAJ0U419"/>
<reference evidence="5" key="2">
    <citation type="journal article" date="2020" name="Microorganisms">
        <title>Osmotic Adaptation and Compatible Solute Biosynthesis of Phototrophic Bacteria as Revealed from Genome Analyses.</title>
        <authorList>
            <person name="Imhoff J.F."/>
            <person name="Rahn T."/>
            <person name="Kunzel S."/>
            <person name="Keller A."/>
            <person name="Neulinger S.C."/>
        </authorList>
    </citation>
    <scope>NUCLEOTIDE SEQUENCE</scope>
    <source>
        <strain evidence="5">DSM 11080</strain>
    </source>
</reference>